<evidence type="ECO:0000313" key="2">
    <source>
        <dbReference type="EMBL" id="BCB95118.1"/>
    </source>
</evidence>
<dbReference type="InterPro" id="IPR002733">
    <property type="entry name" value="AMMECR1_domain"/>
</dbReference>
<dbReference type="Proteomes" id="UP000516360">
    <property type="component" value="Chromosome"/>
</dbReference>
<protein>
    <submittedName>
        <fullName evidence="2">AmmeMemoRadiSam system protein A</fullName>
    </submittedName>
</protein>
<sequence length="169" mass="19184">MHPYVELAKKAVEEYVKNRRILVCPKDAVPDMQKKAGVFVSLKKHGQLRGCIGTFMPSEENICKEIIKNAIAAATEDPRFYPIQEDELNDIIYSVDVLSEPERIKDISELDPKVYGIIVTKGYKKGLLLPDLEGVNSVREQLMITKIKAGIDPSDEDVEIFKFTVERFK</sequence>
<dbReference type="NCBIfam" id="TIGR00296">
    <property type="entry name" value="TIGR00296 family protein"/>
    <property type="match status" value="1"/>
</dbReference>
<dbReference type="EMBL" id="AP022873">
    <property type="protein sequence ID" value="BCB95118.1"/>
    <property type="molecule type" value="Genomic_DNA"/>
</dbReference>
<dbReference type="Pfam" id="PF01871">
    <property type="entry name" value="AMMECR1"/>
    <property type="match status" value="1"/>
</dbReference>
<dbReference type="RefSeq" id="WP_203472631.1">
    <property type="nucleotide sequence ID" value="NZ_AP022873.1"/>
</dbReference>
<feature type="domain" description="AMMECR1" evidence="1">
    <location>
        <begin position="1"/>
        <end position="169"/>
    </location>
</feature>
<dbReference type="SUPFAM" id="SSF143447">
    <property type="entry name" value="AMMECR1-like"/>
    <property type="match status" value="1"/>
</dbReference>
<dbReference type="PANTHER" id="PTHR13016">
    <property type="entry name" value="AMMECR1 HOMOLOG"/>
    <property type="match status" value="1"/>
</dbReference>
<evidence type="ECO:0000259" key="1">
    <source>
        <dbReference type="PROSITE" id="PS51112"/>
    </source>
</evidence>
<dbReference type="InterPro" id="IPR023473">
    <property type="entry name" value="AMMECR1"/>
</dbReference>
<dbReference type="Gene3D" id="3.30.700.20">
    <property type="entry name" value="Hypothetical protein ph0010, domain 1"/>
    <property type="match status" value="1"/>
</dbReference>
<dbReference type="InterPro" id="IPR027485">
    <property type="entry name" value="AMMECR1_N"/>
</dbReference>
<dbReference type="Gene3D" id="3.30.1490.150">
    <property type="entry name" value="Hypothetical protein ph0010, domain 2"/>
    <property type="match status" value="1"/>
</dbReference>
<reference evidence="2 3" key="1">
    <citation type="submission" date="2020-03" db="EMBL/GenBank/DDBJ databases">
        <title>Complete genome sequences of two sulfur-disproportionating bacterial strains T55J and Mzg5.</title>
        <authorList>
            <person name="Umezawa K."/>
            <person name="Kojima H."/>
            <person name="Kato Y."/>
            <person name="Fukui M."/>
        </authorList>
    </citation>
    <scope>NUCLEOTIDE SEQUENCE [LARGE SCALE GENOMIC DNA]</scope>
    <source>
        <strain evidence="2 3">T55J</strain>
    </source>
</reference>
<dbReference type="PROSITE" id="PS51112">
    <property type="entry name" value="AMMECR1"/>
    <property type="match status" value="1"/>
</dbReference>
<proteinExistence type="predicted"/>
<dbReference type="NCBIfam" id="TIGR04335">
    <property type="entry name" value="AmmeMemoSam_A"/>
    <property type="match status" value="1"/>
</dbReference>
<organism evidence="2 3">
    <name type="scientific">Dissulfurispira thermophila</name>
    <dbReference type="NCBI Taxonomy" id="2715679"/>
    <lineage>
        <taxon>Bacteria</taxon>
        <taxon>Pseudomonadati</taxon>
        <taxon>Nitrospirota</taxon>
        <taxon>Thermodesulfovibrionia</taxon>
        <taxon>Thermodesulfovibrionales</taxon>
        <taxon>Dissulfurispiraceae</taxon>
        <taxon>Dissulfurispira</taxon>
    </lineage>
</organism>
<dbReference type="PANTHER" id="PTHR13016:SF0">
    <property type="entry name" value="AMME SYNDROME CANDIDATE GENE 1 PROTEIN"/>
    <property type="match status" value="1"/>
</dbReference>
<evidence type="ECO:0000313" key="3">
    <source>
        <dbReference type="Proteomes" id="UP000516360"/>
    </source>
</evidence>
<accession>A0A7G1GY70</accession>
<name>A0A7G1GY70_9BACT</name>
<dbReference type="AlphaFoldDB" id="A0A7G1GY70"/>
<dbReference type="InterPro" id="IPR027623">
    <property type="entry name" value="AmmeMemoSam_A"/>
</dbReference>
<dbReference type="KEGG" id="dtp:JZK55_00400"/>
<keyword evidence="3" id="KW-1185">Reference proteome</keyword>
<gene>
    <name evidence="2" type="ORF">JZK55_00400</name>
</gene>
<dbReference type="InterPro" id="IPR036071">
    <property type="entry name" value="AMMECR1_dom_sf"/>
</dbReference>